<protein>
    <submittedName>
        <fullName evidence="2">DDE-type integrase/transposase/recombinase</fullName>
    </submittedName>
</protein>
<dbReference type="InterPro" id="IPR001584">
    <property type="entry name" value="Integrase_cat-core"/>
</dbReference>
<evidence type="ECO:0000313" key="2">
    <source>
        <dbReference type="EMBL" id="MBA4867279.1"/>
    </source>
</evidence>
<dbReference type="SUPFAM" id="SSF53098">
    <property type="entry name" value="Ribonuclease H-like"/>
    <property type="match status" value="1"/>
</dbReference>
<accession>A0A7W2D9Q3</accession>
<dbReference type="InterPro" id="IPR012337">
    <property type="entry name" value="RNaseH-like_sf"/>
</dbReference>
<keyword evidence="3" id="KW-1185">Reference proteome</keyword>
<evidence type="ECO:0000259" key="1">
    <source>
        <dbReference type="Pfam" id="PF00665"/>
    </source>
</evidence>
<organism evidence="2 3">
    <name type="scientific">Streptomyces himalayensis subsp. aureolus</name>
    <dbReference type="NCBI Taxonomy" id="2758039"/>
    <lineage>
        <taxon>Bacteria</taxon>
        <taxon>Bacillati</taxon>
        <taxon>Actinomycetota</taxon>
        <taxon>Actinomycetes</taxon>
        <taxon>Kitasatosporales</taxon>
        <taxon>Streptomycetaceae</taxon>
        <taxon>Streptomyces</taxon>
        <taxon>Streptomyces himalayensis</taxon>
    </lineage>
</organism>
<dbReference type="Pfam" id="PF00665">
    <property type="entry name" value="rve"/>
    <property type="match status" value="1"/>
</dbReference>
<dbReference type="InterPro" id="IPR036397">
    <property type="entry name" value="RNaseH_sf"/>
</dbReference>
<dbReference type="PANTHER" id="PTHR46889:SF4">
    <property type="entry name" value="TRANSPOSASE INSO FOR INSERTION SEQUENCE ELEMENT IS911B-RELATED"/>
    <property type="match status" value="1"/>
</dbReference>
<feature type="domain" description="Integrase catalytic" evidence="1">
    <location>
        <begin position="52"/>
        <end position="109"/>
    </location>
</feature>
<dbReference type="PANTHER" id="PTHR46889">
    <property type="entry name" value="TRANSPOSASE INSF FOR INSERTION SEQUENCE IS3B-RELATED"/>
    <property type="match status" value="1"/>
</dbReference>
<gene>
    <name evidence="2" type="ORF">H1V43_39620</name>
</gene>
<dbReference type="GO" id="GO:0003676">
    <property type="term" value="F:nucleic acid binding"/>
    <property type="evidence" value="ECO:0007669"/>
    <property type="project" value="InterPro"/>
</dbReference>
<proteinExistence type="predicted"/>
<dbReference type="EMBL" id="JACEQY010000113">
    <property type="protein sequence ID" value="MBA4867279.1"/>
    <property type="molecule type" value="Genomic_DNA"/>
</dbReference>
<dbReference type="AlphaFoldDB" id="A0A7W2D9Q3"/>
<dbReference type="GO" id="GO:0015074">
    <property type="term" value="P:DNA integration"/>
    <property type="evidence" value="ECO:0007669"/>
    <property type="project" value="InterPro"/>
</dbReference>
<dbReference type="Proteomes" id="UP000586976">
    <property type="component" value="Unassembled WGS sequence"/>
</dbReference>
<comment type="caution">
    <text evidence="2">The sequence shown here is derived from an EMBL/GenBank/DDBJ whole genome shotgun (WGS) entry which is preliminary data.</text>
</comment>
<dbReference type="Gene3D" id="3.30.420.10">
    <property type="entry name" value="Ribonuclease H-like superfamily/Ribonuclease H"/>
    <property type="match status" value="1"/>
</dbReference>
<sequence>MPRNFLGRPPASWVYSRDVRLCDNLGKHRTTIAHPAAAKAPDLIGRDFTAAAVNTKYVGDITYLQLANGKFLYLATVIDLASRRLAGWALADHMRAELVIDALAAAERTCGSLSGAIMHNGHFVLPVMDRDMRTASSHWPSEGEAVQSTSWRHLVVPSRRLFSVSRRHSPYFLTVV</sequence>
<dbReference type="InterPro" id="IPR050900">
    <property type="entry name" value="Transposase_IS3/IS150/IS904"/>
</dbReference>
<name>A0A7W2D9Q3_9ACTN</name>
<reference evidence="2 3" key="1">
    <citation type="submission" date="2020-07" db="EMBL/GenBank/DDBJ databases">
        <title>Streptomyces isolated from Indian soil.</title>
        <authorList>
            <person name="Mandal S."/>
            <person name="Maiti P.K."/>
        </authorList>
    </citation>
    <scope>NUCLEOTIDE SEQUENCE [LARGE SCALE GENOMIC DNA]</scope>
    <source>
        <strain evidence="2 3">PSKA54</strain>
    </source>
</reference>
<evidence type="ECO:0000313" key="3">
    <source>
        <dbReference type="Proteomes" id="UP000586976"/>
    </source>
</evidence>